<dbReference type="Proteomes" id="UP000029055">
    <property type="component" value="Unassembled WGS sequence"/>
</dbReference>
<dbReference type="GO" id="GO:0016787">
    <property type="term" value="F:hydrolase activity"/>
    <property type="evidence" value="ECO:0007669"/>
    <property type="project" value="UniProtKB-KW"/>
</dbReference>
<dbReference type="CDD" id="cd18787">
    <property type="entry name" value="SF2_C_DEAD"/>
    <property type="match status" value="1"/>
</dbReference>
<feature type="domain" description="DEAD-box RNA helicase Q" evidence="10">
    <location>
        <begin position="47"/>
        <end position="75"/>
    </location>
</feature>
<sequence>MLTADSADNSVSNASVESANTANAMADIATDASNADNSIADQHSDAPTFAELGVPSTLVKGLARDGKTTAFPIQAETLPDSLQGRDILGRGATGSGKTLAYSIPLLARLEGRAQPNRPRGLVLAPTRELANQINDVLRPLASDCNLTTTTIYGGVRQSVQTRDLRRGVDIVVACPGRLKDLIDQGRLTLDDVAITVLDEADEMADMGFLPDVSELLGMTPADGQRLLFSATLDHGVDTLVRRYLNDPKVHEIDSATAQVSTMTQHIFQVSAADKPRIINELASGMGKRILFTKTKIQAEELAATLIERGIPTAELHGNLSQSQRDRNLKAFSSDEVRVMVATDVAARGMDISGVELVAQLDPPQDPKSFLHRSGRTARAGQDGDVVTLVLPKQKRRAMQMLHRAGLKGHVVRVDQDSDALLDLVGETAPLVEGWSLEDFTRRNRKASHDSRDSRRGGYGHRGYSSRDNRDGSDRRHSGRGNRFRRSDRFEHADRSDRSNEFDRAESFERSENRSDSSDRSGYRDDRRGGHRNGDFNRGPRSHDSHRNFRNDSKFDSRRDFRDHAESRHADADNDDWSKPFDGRSDKRRNHAESYDRREGQSGRRSGDYRRSSDDRRHASYSDRGRRDYHRDSRRTSDR</sequence>
<evidence type="ECO:0000256" key="3">
    <source>
        <dbReference type="ARBA" id="ARBA00022806"/>
    </source>
</evidence>
<dbReference type="eggNOG" id="COG0513">
    <property type="taxonomic scope" value="Bacteria"/>
</dbReference>
<dbReference type="SMART" id="SM00490">
    <property type="entry name" value="HELICc"/>
    <property type="match status" value="1"/>
</dbReference>
<dbReference type="InterPro" id="IPR027417">
    <property type="entry name" value="P-loop_NTPase"/>
</dbReference>
<accession>A0A087EAB7</accession>
<dbReference type="STRING" id="77635.BISU_0729"/>
<feature type="domain" description="Helicase ATP-binding" evidence="8">
    <location>
        <begin position="78"/>
        <end position="250"/>
    </location>
</feature>
<dbReference type="Gene3D" id="3.40.50.300">
    <property type="entry name" value="P-loop containing nucleotide triphosphate hydrolases"/>
    <property type="match status" value="2"/>
</dbReference>
<dbReference type="CDD" id="cd00268">
    <property type="entry name" value="DEADc"/>
    <property type="match status" value="1"/>
</dbReference>
<keyword evidence="3 11" id="KW-0347">Helicase</keyword>
<dbReference type="SUPFAM" id="SSF52540">
    <property type="entry name" value="P-loop containing nucleoside triphosphate hydrolases"/>
    <property type="match status" value="1"/>
</dbReference>
<feature type="compositionally biased region" description="Basic and acidic residues" evidence="7">
    <location>
        <begin position="540"/>
        <end position="638"/>
    </location>
</feature>
<dbReference type="PROSITE" id="PS51195">
    <property type="entry name" value="Q_MOTIF"/>
    <property type="match status" value="1"/>
</dbReference>
<dbReference type="EC" id="3.6.4.13" evidence="11"/>
<dbReference type="PROSITE" id="PS51194">
    <property type="entry name" value="HELICASE_CTER"/>
    <property type="match status" value="1"/>
</dbReference>
<proteinExistence type="inferred from homology"/>
<dbReference type="InterPro" id="IPR014014">
    <property type="entry name" value="RNA_helicase_DEAD_Q_motif"/>
</dbReference>
<dbReference type="GO" id="GO:0003676">
    <property type="term" value="F:nucleic acid binding"/>
    <property type="evidence" value="ECO:0007669"/>
    <property type="project" value="InterPro"/>
</dbReference>
<feature type="domain" description="Helicase C-terminal" evidence="9">
    <location>
        <begin position="273"/>
        <end position="419"/>
    </location>
</feature>
<dbReference type="EMBL" id="JGZR01000003">
    <property type="protein sequence ID" value="KFJ04718.1"/>
    <property type="molecule type" value="Genomic_DNA"/>
</dbReference>
<evidence type="ECO:0000259" key="10">
    <source>
        <dbReference type="PROSITE" id="PS51195"/>
    </source>
</evidence>
<dbReference type="AlphaFoldDB" id="A0A087EAB7"/>
<dbReference type="PANTHER" id="PTHR47959">
    <property type="entry name" value="ATP-DEPENDENT RNA HELICASE RHLE-RELATED"/>
    <property type="match status" value="1"/>
</dbReference>
<evidence type="ECO:0000313" key="12">
    <source>
        <dbReference type="Proteomes" id="UP000029055"/>
    </source>
</evidence>
<organism evidence="11 12">
    <name type="scientific">Bifidobacterium subtile</name>
    <dbReference type="NCBI Taxonomy" id="77635"/>
    <lineage>
        <taxon>Bacteria</taxon>
        <taxon>Bacillati</taxon>
        <taxon>Actinomycetota</taxon>
        <taxon>Actinomycetes</taxon>
        <taxon>Bifidobacteriales</taxon>
        <taxon>Bifidobacteriaceae</taxon>
        <taxon>Bifidobacterium</taxon>
    </lineage>
</organism>
<dbReference type="GO" id="GO:0005829">
    <property type="term" value="C:cytosol"/>
    <property type="evidence" value="ECO:0007669"/>
    <property type="project" value="TreeGrafter"/>
</dbReference>
<evidence type="ECO:0000256" key="5">
    <source>
        <dbReference type="ARBA" id="ARBA00038437"/>
    </source>
</evidence>
<gene>
    <name evidence="11" type="ORF">BISU_0729</name>
</gene>
<dbReference type="InterPro" id="IPR044742">
    <property type="entry name" value="DEAD/DEAH_RhlB"/>
</dbReference>
<feature type="compositionally biased region" description="Basic and acidic residues" evidence="7">
    <location>
        <begin position="441"/>
        <end position="455"/>
    </location>
</feature>
<feature type="compositionally biased region" description="Basic and acidic residues" evidence="7">
    <location>
        <begin position="484"/>
        <end position="534"/>
    </location>
</feature>
<dbReference type="InterPro" id="IPR011545">
    <property type="entry name" value="DEAD/DEAH_box_helicase_dom"/>
</dbReference>
<dbReference type="PANTHER" id="PTHR47959:SF13">
    <property type="entry name" value="ATP-DEPENDENT RNA HELICASE RHLE"/>
    <property type="match status" value="1"/>
</dbReference>
<dbReference type="GO" id="GO:0005524">
    <property type="term" value="F:ATP binding"/>
    <property type="evidence" value="ECO:0007669"/>
    <property type="project" value="UniProtKB-KW"/>
</dbReference>
<evidence type="ECO:0000256" key="1">
    <source>
        <dbReference type="ARBA" id="ARBA00022741"/>
    </source>
</evidence>
<evidence type="ECO:0000256" key="7">
    <source>
        <dbReference type="SAM" id="MobiDB-lite"/>
    </source>
</evidence>
<keyword evidence="2 11" id="KW-0378">Hydrolase</keyword>
<dbReference type="Pfam" id="PF00271">
    <property type="entry name" value="Helicase_C"/>
    <property type="match status" value="1"/>
</dbReference>
<evidence type="ECO:0000256" key="4">
    <source>
        <dbReference type="ARBA" id="ARBA00022840"/>
    </source>
</evidence>
<feature type="region of interest" description="Disordered" evidence="7">
    <location>
        <begin position="441"/>
        <end position="638"/>
    </location>
</feature>
<feature type="compositionally biased region" description="Basic and acidic residues" evidence="7">
    <location>
        <begin position="464"/>
        <end position="475"/>
    </location>
</feature>
<comment type="similarity">
    <text evidence="5">Belongs to the DEAD box helicase family.</text>
</comment>
<evidence type="ECO:0000256" key="2">
    <source>
        <dbReference type="ARBA" id="ARBA00022801"/>
    </source>
</evidence>
<keyword evidence="12" id="KW-1185">Reference proteome</keyword>
<dbReference type="SMART" id="SM00487">
    <property type="entry name" value="DEXDc"/>
    <property type="match status" value="1"/>
</dbReference>
<protein>
    <submittedName>
        <fullName evidence="11">DEAD/DEAH box helicase</fullName>
        <ecNumber evidence="11">3.6.4.13</ecNumber>
    </submittedName>
</protein>
<dbReference type="InterPro" id="IPR014001">
    <property type="entry name" value="Helicase_ATP-bd"/>
</dbReference>
<evidence type="ECO:0000256" key="6">
    <source>
        <dbReference type="PROSITE-ProRule" id="PRU00552"/>
    </source>
</evidence>
<evidence type="ECO:0000259" key="9">
    <source>
        <dbReference type="PROSITE" id="PS51194"/>
    </source>
</evidence>
<dbReference type="GO" id="GO:0003724">
    <property type="term" value="F:RNA helicase activity"/>
    <property type="evidence" value="ECO:0007669"/>
    <property type="project" value="UniProtKB-EC"/>
</dbReference>
<name>A0A087EAB7_9BIFI</name>
<reference evidence="11 12" key="1">
    <citation type="submission" date="2014-03" db="EMBL/GenBank/DDBJ databases">
        <title>Genomics of Bifidobacteria.</title>
        <authorList>
            <person name="Ventura M."/>
            <person name="Milani C."/>
            <person name="Lugli G.A."/>
        </authorList>
    </citation>
    <scope>NUCLEOTIDE SEQUENCE [LARGE SCALE GENOMIC DNA]</scope>
    <source>
        <strain evidence="11 12">LMG 11597</strain>
    </source>
</reference>
<comment type="caution">
    <text evidence="11">The sequence shown here is derived from an EMBL/GenBank/DDBJ whole genome shotgun (WGS) entry which is preliminary data.</text>
</comment>
<dbReference type="PROSITE" id="PS51192">
    <property type="entry name" value="HELICASE_ATP_BIND_1"/>
    <property type="match status" value="1"/>
</dbReference>
<dbReference type="InterPro" id="IPR050079">
    <property type="entry name" value="DEAD_box_RNA_helicase"/>
</dbReference>
<dbReference type="InterPro" id="IPR001650">
    <property type="entry name" value="Helicase_C-like"/>
</dbReference>
<keyword evidence="1" id="KW-0547">Nucleotide-binding</keyword>
<dbReference type="Pfam" id="PF00270">
    <property type="entry name" value="DEAD"/>
    <property type="match status" value="1"/>
</dbReference>
<evidence type="ECO:0000259" key="8">
    <source>
        <dbReference type="PROSITE" id="PS51192"/>
    </source>
</evidence>
<feature type="short sequence motif" description="Q motif" evidence="6">
    <location>
        <begin position="47"/>
        <end position="75"/>
    </location>
</feature>
<evidence type="ECO:0000313" key="11">
    <source>
        <dbReference type="EMBL" id="KFJ04718.1"/>
    </source>
</evidence>
<keyword evidence="4" id="KW-0067">ATP-binding</keyword>